<dbReference type="InterPro" id="IPR000551">
    <property type="entry name" value="MerR-type_HTH_dom"/>
</dbReference>
<dbReference type="PANTHER" id="PTHR30204:SF58">
    <property type="entry name" value="HTH-TYPE TRANSCRIPTIONAL REGULATOR YFMP"/>
    <property type="match status" value="1"/>
</dbReference>
<evidence type="ECO:0000313" key="5">
    <source>
        <dbReference type="EMBL" id="TCD16537.1"/>
    </source>
</evidence>
<feature type="domain" description="HTH merR-type" evidence="4">
    <location>
        <begin position="30"/>
        <end position="97"/>
    </location>
</feature>
<evidence type="ECO:0000256" key="2">
    <source>
        <dbReference type="SAM" id="Coils"/>
    </source>
</evidence>
<dbReference type="Gene3D" id="1.10.1660.10">
    <property type="match status" value="1"/>
</dbReference>
<keyword evidence="2" id="KW-0175">Coiled coil</keyword>
<dbReference type="InterPro" id="IPR009061">
    <property type="entry name" value="DNA-bd_dom_put_sf"/>
</dbReference>
<dbReference type="GO" id="GO:0003677">
    <property type="term" value="F:DNA binding"/>
    <property type="evidence" value="ECO:0007669"/>
    <property type="project" value="UniProtKB-KW"/>
</dbReference>
<protein>
    <submittedName>
        <fullName evidence="5">MerR family DNA-binding transcriptional regulator</fullName>
    </submittedName>
</protein>
<proteinExistence type="predicted"/>
<gene>
    <name evidence="5" type="ORF">E0D97_03710</name>
</gene>
<dbReference type="GO" id="GO:0003700">
    <property type="term" value="F:DNA-binding transcription factor activity"/>
    <property type="evidence" value="ECO:0007669"/>
    <property type="project" value="InterPro"/>
</dbReference>
<dbReference type="PROSITE" id="PS50937">
    <property type="entry name" value="HTH_MERR_2"/>
    <property type="match status" value="1"/>
</dbReference>
<reference evidence="5 6" key="1">
    <citation type="journal article" date="2015" name="Antonie Van Leeuwenhoek">
        <title>Oricola cellulosilytica gen. nov., sp. nov., a cellulose-degrading bacterium of the family Phyllobacteriaceae isolated from surface seashore water, and emended descriptions of Mesorhizobium loti and Phyllobacterium myrsinacearum.</title>
        <authorList>
            <person name="Hameed A."/>
            <person name="Shahina M."/>
            <person name="Lai W.A."/>
            <person name="Lin S.Y."/>
            <person name="Young L.S."/>
            <person name="Liu Y.C."/>
            <person name="Hsu Y.H."/>
            <person name="Young C.C."/>
        </authorList>
    </citation>
    <scope>NUCLEOTIDE SEQUENCE [LARGE SCALE GENOMIC DNA]</scope>
    <source>
        <strain evidence="5 6">KCTC 52183</strain>
    </source>
</reference>
<dbReference type="InterPro" id="IPR047057">
    <property type="entry name" value="MerR_fam"/>
</dbReference>
<dbReference type="Proteomes" id="UP000291301">
    <property type="component" value="Unassembled WGS sequence"/>
</dbReference>
<feature type="coiled-coil region" evidence="2">
    <location>
        <begin position="119"/>
        <end position="146"/>
    </location>
</feature>
<name>A0A4R0PFC6_9HYPH</name>
<dbReference type="EMBL" id="SJST01000001">
    <property type="protein sequence ID" value="TCD16537.1"/>
    <property type="molecule type" value="Genomic_DNA"/>
</dbReference>
<evidence type="ECO:0000256" key="3">
    <source>
        <dbReference type="SAM" id="MobiDB-lite"/>
    </source>
</evidence>
<dbReference type="PANTHER" id="PTHR30204">
    <property type="entry name" value="REDOX-CYCLING DRUG-SENSING TRANSCRIPTIONAL ACTIVATOR SOXR"/>
    <property type="match status" value="1"/>
</dbReference>
<comment type="caution">
    <text evidence="5">The sequence shown here is derived from an EMBL/GenBank/DDBJ whole genome shotgun (WGS) entry which is preliminary data.</text>
</comment>
<evidence type="ECO:0000313" key="6">
    <source>
        <dbReference type="Proteomes" id="UP000291301"/>
    </source>
</evidence>
<evidence type="ECO:0000256" key="1">
    <source>
        <dbReference type="ARBA" id="ARBA00023125"/>
    </source>
</evidence>
<keyword evidence="6" id="KW-1185">Reference proteome</keyword>
<feature type="region of interest" description="Disordered" evidence="3">
    <location>
        <begin position="1"/>
        <end position="20"/>
    </location>
</feature>
<dbReference type="CDD" id="cd04776">
    <property type="entry name" value="HTH_GnyR"/>
    <property type="match status" value="1"/>
</dbReference>
<organism evidence="5 6">
    <name type="scientific">Oricola cellulosilytica</name>
    <dbReference type="NCBI Taxonomy" id="1429082"/>
    <lineage>
        <taxon>Bacteria</taxon>
        <taxon>Pseudomonadati</taxon>
        <taxon>Pseudomonadota</taxon>
        <taxon>Alphaproteobacteria</taxon>
        <taxon>Hyphomicrobiales</taxon>
        <taxon>Ahrensiaceae</taxon>
        <taxon>Oricola</taxon>
    </lineage>
</organism>
<keyword evidence="1 5" id="KW-0238">DNA-binding</keyword>
<evidence type="ECO:0000259" key="4">
    <source>
        <dbReference type="PROSITE" id="PS50937"/>
    </source>
</evidence>
<dbReference type="Pfam" id="PF13411">
    <property type="entry name" value="MerR_1"/>
    <property type="match status" value="1"/>
</dbReference>
<dbReference type="OrthoDB" id="9803659at2"/>
<dbReference type="AlphaFoldDB" id="A0A4R0PFC6"/>
<sequence length="152" mass="17366">MKLRRSPGANGNEMMNTVTTSNNLEDHEITYRIGELSSEFDVTLRTLRFYEDKELLFPKRVGNTRLYSRADRARLKLILLGKRVGLSLQDVKELLSLYDAKGDNRRQLGAAVQKGEQQMSVLVRQRESVEKAIAELNDTLGKLRSLIAEKEK</sequence>
<accession>A0A4R0PFC6</accession>
<dbReference type="SUPFAM" id="SSF46955">
    <property type="entry name" value="Putative DNA-binding domain"/>
    <property type="match status" value="1"/>
</dbReference>
<dbReference type="SMART" id="SM00422">
    <property type="entry name" value="HTH_MERR"/>
    <property type="match status" value="1"/>
</dbReference>